<sequence>ARERVASRPPLSAWQPALWMQAVLGEGRVSVAPFLTFEQDPREAPLPPTEGTLNGRPAVVLSPERTHWLLSSDARSVERDGSLLVWLEPSLDSQAAKTVIYLHDGERGRWIPLERRGAPTRPADAEAKDDRPR</sequence>
<name>X0YXU3_9ZZZZ</name>
<comment type="caution">
    <text evidence="2">The sequence shown here is derived from an EMBL/GenBank/DDBJ whole genome shotgun (WGS) entry which is preliminary data.</text>
</comment>
<protein>
    <submittedName>
        <fullName evidence="2">Uncharacterized protein</fullName>
    </submittedName>
</protein>
<evidence type="ECO:0000313" key="2">
    <source>
        <dbReference type="EMBL" id="GAG53088.1"/>
    </source>
</evidence>
<feature type="region of interest" description="Disordered" evidence="1">
    <location>
        <begin position="112"/>
        <end position="133"/>
    </location>
</feature>
<dbReference type="AlphaFoldDB" id="X0YXU3"/>
<gene>
    <name evidence="2" type="ORF">S01H1_77888</name>
</gene>
<proteinExistence type="predicted"/>
<dbReference type="EMBL" id="BARS01052381">
    <property type="protein sequence ID" value="GAG53088.1"/>
    <property type="molecule type" value="Genomic_DNA"/>
</dbReference>
<reference evidence="2" key="1">
    <citation type="journal article" date="2014" name="Front. Microbiol.">
        <title>High frequency of phylogenetically diverse reductive dehalogenase-homologous genes in deep subseafloor sedimentary metagenomes.</title>
        <authorList>
            <person name="Kawai M."/>
            <person name="Futagami T."/>
            <person name="Toyoda A."/>
            <person name="Takaki Y."/>
            <person name="Nishi S."/>
            <person name="Hori S."/>
            <person name="Arai W."/>
            <person name="Tsubouchi T."/>
            <person name="Morono Y."/>
            <person name="Uchiyama I."/>
            <person name="Ito T."/>
            <person name="Fujiyama A."/>
            <person name="Inagaki F."/>
            <person name="Takami H."/>
        </authorList>
    </citation>
    <scope>NUCLEOTIDE SEQUENCE</scope>
    <source>
        <strain evidence="2">Expedition CK06-06</strain>
    </source>
</reference>
<organism evidence="2">
    <name type="scientific">marine sediment metagenome</name>
    <dbReference type="NCBI Taxonomy" id="412755"/>
    <lineage>
        <taxon>unclassified sequences</taxon>
        <taxon>metagenomes</taxon>
        <taxon>ecological metagenomes</taxon>
    </lineage>
</organism>
<accession>X0YXU3</accession>
<feature type="non-terminal residue" evidence="2">
    <location>
        <position position="1"/>
    </location>
</feature>
<evidence type="ECO:0000256" key="1">
    <source>
        <dbReference type="SAM" id="MobiDB-lite"/>
    </source>
</evidence>